<dbReference type="EMBL" id="AEYP01089929">
    <property type="status" value="NOT_ANNOTATED_CDS"/>
    <property type="molecule type" value="Genomic_DNA"/>
</dbReference>
<keyword evidence="5 10" id="KW-0863">Zinc-finger</keyword>
<dbReference type="PANTHER" id="PTHR23226">
    <property type="entry name" value="ZINC FINGER AND SCAN DOMAIN-CONTAINING"/>
    <property type="match status" value="1"/>
</dbReference>
<proteinExistence type="inferred from homology"/>
<evidence type="ECO:0000259" key="13">
    <source>
        <dbReference type="PROSITE" id="PS50157"/>
    </source>
</evidence>
<evidence type="ECO:0000256" key="7">
    <source>
        <dbReference type="ARBA" id="ARBA00023015"/>
    </source>
</evidence>
<dbReference type="PANTHER" id="PTHR23226:SF306">
    <property type="entry name" value="ZINC FINGER AND SCAN DOMAIN-CONTAINING PROTEIN 5B"/>
    <property type="match status" value="1"/>
</dbReference>
<dbReference type="GO" id="GO:0005634">
    <property type="term" value="C:nucleus"/>
    <property type="evidence" value="ECO:0007669"/>
    <property type="project" value="UniProtKB-SubCell"/>
</dbReference>
<evidence type="ECO:0000256" key="1">
    <source>
        <dbReference type="ARBA" id="ARBA00004123"/>
    </source>
</evidence>
<sequence length="493" mass="55442">MATDQNFSGGQEKPQGSPETELPRSALLQGALDGTQDDDCETWHLSFRAFTSSETSDPLEDLRRLGELCYLWLRPDLHTKEQILDALVLEQFLISMPPELQVLVKESGVRSCEDLRDLLRSNKTPKTWTIVTLQGQEFLVRSSDAQMAGAEVSDMDLVADLSKKPRSSVSETHPEDSEKVSRELQNLPGVNEPSAGQAQNVLLLETIPRKGVQENLRPKGNLKENLMEDLEERTILKFQEPQLLEGSADSMKAKGGKNLQEGARITDVHANRPSTHVSERQISPQSENRRDSQKSPRNPKRRKLDNTSISEEVPQGGTPYLDKGEVSAQPVSSSVHPVGGKATEQTPMGQTPTVCSICKKGFRYKSQFRIHWRTHTGERPFRCDSCAGTFTQPSDLRVHRRIHTGEKPYSCELCHRTFTHDSTLRSHRRVHTKEKPYACADCGKAFSHKGNLNVHLRTHSGLKPYTCPECHGTFRQLGTFKRHQKTHMKQGDQ</sequence>
<dbReference type="InterPro" id="IPR003309">
    <property type="entry name" value="SCAN_dom"/>
</dbReference>
<dbReference type="SMART" id="SM00431">
    <property type="entry name" value="SCAN"/>
    <property type="match status" value="1"/>
</dbReference>
<feature type="domain" description="C2H2-type" evidence="13">
    <location>
        <begin position="353"/>
        <end position="380"/>
    </location>
</feature>
<evidence type="ECO:0000256" key="12">
    <source>
        <dbReference type="SAM" id="MobiDB-lite"/>
    </source>
</evidence>
<evidence type="ECO:0000256" key="4">
    <source>
        <dbReference type="ARBA" id="ARBA00022737"/>
    </source>
</evidence>
<feature type="compositionally biased region" description="Basic and acidic residues" evidence="12">
    <location>
        <begin position="172"/>
        <end position="181"/>
    </location>
</feature>
<dbReference type="InterPro" id="IPR013087">
    <property type="entry name" value="Znf_C2H2_type"/>
</dbReference>
<keyword evidence="9 11" id="KW-0539">Nucleus</keyword>
<dbReference type="FunFam" id="3.30.160.60:FF:000193">
    <property type="entry name" value="Zinc finger protein 300"/>
    <property type="match status" value="1"/>
</dbReference>
<dbReference type="Ensembl" id="ENSMPUT00000006745.1">
    <property type="protein sequence ID" value="ENSMPUP00000006632.1"/>
    <property type="gene ID" value="ENSMPUG00000006686.1"/>
</dbReference>
<dbReference type="SUPFAM" id="SSF57667">
    <property type="entry name" value="beta-beta-alpha zinc fingers"/>
    <property type="match status" value="3"/>
</dbReference>
<dbReference type="HOGENOM" id="CLU_002678_49_11_1"/>
<evidence type="ECO:0000256" key="6">
    <source>
        <dbReference type="ARBA" id="ARBA00022833"/>
    </source>
</evidence>
<dbReference type="Pfam" id="PF02023">
    <property type="entry name" value="SCAN"/>
    <property type="match status" value="1"/>
</dbReference>
<feature type="region of interest" description="Disordered" evidence="12">
    <location>
        <begin position="162"/>
        <end position="181"/>
    </location>
</feature>
<feature type="domain" description="C2H2-type" evidence="13">
    <location>
        <begin position="437"/>
        <end position="464"/>
    </location>
</feature>
<feature type="domain" description="C2H2-type" evidence="13">
    <location>
        <begin position="465"/>
        <end position="492"/>
    </location>
</feature>
<dbReference type="FunFam" id="3.30.160.60:FF:000557">
    <property type="entry name" value="zinc finger and SCAN domain-containing protein 29"/>
    <property type="match status" value="1"/>
</dbReference>
<comment type="subcellular location">
    <subcellularLocation>
        <location evidence="1 11">Nucleus</location>
    </subcellularLocation>
</comment>
<evidence type="ECO:0000313" key="15">
    <source>
        <dbReference type="Ensembl" id="ENSMPUP00000006632.1"/>
    </source>
</evidence>
<evidence type="ECO:0000256" key="3">
    <source>
        <dbReference type="ARBA" id="ARBA00022723"/>
    </source>
</evidence>
<feature type="domain" description="C2H2-type" evidence="13">
    <location>
        <begin position="381"/>
        <end position="408"/>
    </location>
</feature>
<dbReference type="AlphaFoldDB" id="M3Y5N1"/>
<evidence type="ECO:0008006" key="16">
    <source>
        <dbReference type="Google" id="ProtNLM"/>
    </source>
</evidence>
<dbReference type="PROSITE" id="PS50157">
    <property type="entry name" value="ZINC_FINGER_C2H2_2"/>
    <property type="match status" value="5"/>
</dbReference>
<dbReference type="PROSITE" id="PS00028">
    <property type="entry name" value="ZINC_FINGER_C2H2_1"/>
    <property type="match status" value="5"/>
</dbReference>
<dbReference type="InParanoid" id="M3Y5N1"/>
<feature type="region of interest" description="Disordered" evidence="12">
    <location>
        <begin position="1"/>
        <end position="35"/>
    </location>
</feature>
<feature type="domain" description="C2H2-type" evidence="13">
    <location>
        <begin position="409"/>
        <end position="436"/>
    </location>
</feature>
<accession>M3Y5N1</accession>
<dbReference type="FunFam" id="3.30.160.60:FF:002343">
    <property type="entry name" value="Zinc finger protein 33A"/>
    <property type="match status" value="3"/>
</dbReference>
<evidence type="ECO:0000256" key="11">
    <source>
        <dbReference type="PROSITE-ProRule" id="PRU00187"/>
    </source>
</evidence>
<keyword evidence="8" id="KW-0804">Transcription</keyword>
<dbReference type="GeneTree" id="ENSGT00940000163048"/>
<organism evidence="15">
    <name type="scientific">Mustela putorius furo</name>
    <name type="common">European domestic ferret</name>
    <name type="synonym">Mustela furo</name>
    <dbReference type="NCBI Taxonomy" id="9669"/>
    <lineage>
        <taxon>Eukaryota</taxon>
        <taxon>Metazoa</taxon>
        <taxon>Chordata</taxon>
        <taxon>Craniata</taxon>
        <taxon>Vertebrata</taxon>
        <taxon>Euteleostomi</taxon>
        <taxon>Mammalia</taxon>
        <taxon>Eutheria</taxon>
        <taxon>Laurasiatheria</taxon>
        <taxon>Carnivora</taxon>
        <taxon>Caniformia</taxon>
        <taxon>Musteloidea</taxon>
        <taxon>Mustelidae</taxon>
        <taxon>Mustelinae</taxon>
        <taxon>Mustela</taxon>
    </lineage>
</organism>
<dbReference type="PROSITE" id="PS50804">
    <property type="entry name" value="SCAN_BOX"/>
    <property type="match status" value="1"/>
</dbReference>
<reference evidence="15" key="1">
    <citation type="submission" date="2024-06" db="UniProtKB">
        <authorList>
            <consortium name="Ensembl"/>
        </authorList>
    </citation>
    <scope>IDENTIFICATION</scope>
</reference>
<dbReference type="GO" id="GO:0000981">
    <property type="term" value="F:DNA-binding transcription factor activity, RNA polymerase II-specific"/>
    <property type="evidence" value="ECO:0007669"/>
    <property type="project" value="TreeGrafter"/>
</dbReference>
<dbReference type="eggNOG" id="KOG1721">
    <property type="taxonomic scope" value="Eukaryota"/>
</dbReference>
<evidence type="ECO:0000256" key="8">
    <source>
        <dbReference type="ARBA" id="ARBA00023163"/>
    </source>
</evidence>
<evidence type="ECO:0000256" key="10">
    <source>
        <dbReference type="PROSITE-ProRule" id="PRU00042"/>
    </source>
</evidence>
<evidence type="ECO:0000256" key="9">
    <source>
        <dbReference type="ARBA" id="ARBA00023242"/>
    </source>
</evidence>
<keyword evidence="7" id="KW-0805">Transcription regulation</keyword>
<keyword evidence="6" id="KW-0862">Zinc</keyword>
<keyword evidence="3" id="KW-0479">Metal-binding</keyword>
<dbReference type="SMART" id="SM00355">
    <property type="entry name" value="ZnF_C2H2"/>
    <property type="match status" value="5"/>
</dbReference>
<dbReference type="GO" id="GO:0000978">
    <property type="term" value="F:RNA polymerase II cis-regulatory region sequence-specific DNA binding"/>
    <property type="evidence" value="ECO:0007669"/>
    <property type="project" value="TreeGrafter"/>
</dbReference>
<dbReference type="OMA" id="FHYKSQF"/>
<dbReference type="Gene3D" id="3.30.160.60">
    <property type="entry name" value="Classic Zinc Finger"/>
    <property type="match status" value="5"/>
</dbReference>
<evidence type="ECO:0000259" key="14">
    <source>
        <dbReference type="PROSITE" id="PS50804"/>
    </source>
</evidence>
<dbReference type="CDD" id="cd07936">
    <property type="entry name" value="SCAN"/>
    <property type="match status" value="1"/>
</dbReference>
<protein>
    <recommendedName>
        <fullName evidence="16">Zinc finger and SCAN domain containing 5B</fullName>
    </recommendedName>
</protein>
<keyword evidence="4" id="KW-0677">Repeat</keyword>
<feature type="domain" description="SCAN box" evidence="14">
    <location>
        <begin position="44"/>
        <end position="121"/>
    </location>
</feature>
<name>M3Y5N1_MUSPF</name>
<dbReference type="Pfam" id="PF12874">
    <property type="entry name" value="zf-met"/>
    <property type="match status" value="1"/>
</dbReference>
<feature type="region of interest" description="Disordered" evidence="12">
    <location>
        <begin position="246"/>
        <end position="349"/>
    </location>
</feature>
<dbReference type="InterPro" id="IPR036236">
    <property type="entry name" value="Znf_C2H2_sf"/>
</dbReference>
<evidence type="ECO:0000256" key="5">
    <source>
        <dbReference type="ARBA" id="ARBA00022771"/>
    </source>
</evidence>
<dbReference type="InterPro" id="IPR038269">
    <property type="entry name" value="SCAN_sf"/>
</dbReference>
<evidence type="ECO:0000256" key="2">
    <source>
        <dbReference type="ARBA" id="ARBA00006991"/>
    </source>
</evidence>
<dbReference type="SUPFAM" id="SSF47353">
    <property type="entry name" value="Retrovirus capsid dimerization domain-like"/>
    <property type="match status" value="1"/>
</dbReference>
<comment type="similarity">
    <text evidence="2">Belongs to the krueppel C2H2-type zinc-finger protein family.</text>
</comment>
<feature type="compositionally biased region" description="Polar residues" evidence="12">
    <location>
        <begin position="272"/>
        <end position="286"/>
    </location>
</feature>
<dbReference type="Gene3D" id="1.10.4020.10">
    <property type="entry name" value="DNA breaking-rejoining enzymes"/>
    <property type="match status" value="1"/>
</dbReference>
<dbReference type="Pfam" id="PF00096">
    <property type="entry name" value="zf-C2H2"/>
    <property type="match status" value="4"/>
</dbReference>
<dbReference type="GO" id="GO:0008270">
    <property type="term" value="F:zinc ion binding"/>
    <property type="evidence" value="ECO:0007669"/>
    <property type="project" value="UniProtKB-KW"/>
</dbReference>